<name>A0A915IM74_ROMCU</name>
<sequence length="66" mass="7905">MDRVQKKTLPPTEPNENFSFVRLRSTDCMPFRSVPLRKATFLCLFTRIEMYRPRHEGSLDTHMIDF</sequence>
<organism evidence="1 2">
    <name type="scientific">Romanomermis culicivorax</name>
    <name type="common">Nematode worm</name>
    <dbReference type="NCBI Taxonomy" id="13658"/>
    <lineage>
        <taxon>Eukaryota</taxon>
        <taxon>Metazoa</taxon>
        <taxon>Ecdysozoa</taxon>
        <taxon>Nematoda</taxon>
        <taxon>Enoplea</taxon>
        <taxon>Dorylaimia</taxon>
        <taxon>Mermithida</taxon>
        <taxon>Mermithoidea</taxon>
        <taxon>Mermithidae</taxon>
        <taxon>Romanomermis</taxon>
    </lineage>
</organism>
<protein>
    <submittedName>
        <fullName evidence="2">Uncharacterized protein</fullName>
    </submittedName>
</protein>
<accession>A0A915IM74</accession>
<proteinExistence type="predicted"/>
<evidence type="ECO:0000313" key="1">
    <source>
        <dbReference type="Proteomes" id="UP000887565"/>
    </source>
</evidence>
<dbReference type="WBParaSite" id="nRc.2.0.1.t15282-RA">
    <property type="protein sequence ID" value="nRc.2.0.1.t15282-RA"/>
    <property type="gene ID" value="nRc.2.0.1.g15282"/>
</dbReference>
<keyword evidence="1" id="KW-1185">Reference proteome</keyword>
<evidence type="ECO:0000313" key="2">
    <source>
        <dbReference type="WBParaSite" id="nRc.2.0.1.t15282-RA"/>
    </source>
</evidence>
<dbReference type="AlphaFoldDB" id="A0A915IM74"/>
<reference evidence="2" key="1">
    <citation type="submission" date="2022-11" db="UniProtKB">
        <authorList>
            <consortium name="WormBaseParasite"/>
        </authorList>
    </citation>
    <scope>IDENTIFICATION</scope>
</reference>
<dbReference type="Proteomes" id="UP000887565">
    <property type="component" value="Unplaced"/>
</dbReference>